<protein>
    <submittedName>
        <fullName evidence="1">Uncharacterized protein</fullName>
    </submittedName>
</protein>
<keyword evidence="2" id="KW-1185">Reference proteome</keyword>
<evidence type="ECO:0000313" key="1">
    <source>
        <dbReference type="EMBL" id="QOR56276.1"/>
    </source>
</evidence>
<organism evidence="1 2">
    <name type="scientific">Bacillus phage DLc1</name>
    <dbReference type="NCBI Taxonomy" id="2777318"/>
    <lineage>
        <taxon>Viruses</taxon>
        <taxon>Duplodnaviria</taxon>
        <taxon>Heunggongvirae</taxon>
        <taxon>Uroviricota</taxon>
        <taxon>Caudoviricetes</taxon>
        <taxon>Salasmaviridae</taxon>
        <taxon>Huangshavirus</taxon>
        <taxon>Huangshavirus dlcuna</taxon>
    </lineage>
</organism>
<dbReference type="RefSeq" id="YP_010113757.1">
    <property type="nucleotide sequence ID" value="NC_055908.1"/>
</dbReference>
<dbReference type="EMBL" id="MW012634">
    <property type="protein sequence ID" value="QOR56276.1"/>
    <property type="molecule type" value="Genomic_DNA"/>
</dbReference>
<dbReference type="GeneID" id="65132295"/>
<accession>A0A7M1RPV2</accession>
<proteinExistence type="predicted"/>
<dbReference type="KEGG" id="vg:65132295"/>
<reference evidence="1 2" key="1">
    <citation type="submission" date="2020-09" db="EMBL/GenBank/DDBJ databases">
        <authorList>
            <person name="Li C."/>
            <person name="Ding Y."/>
            <person name="Wu Q."/>
        </authorList>
    </citation>
    <scope>NUCLEOTIDE SEQUENCE [LARGE SCALE GENOMIC DNA]</scope>
</reference>
<evidence type="ECO:0000313" key="2">
    <source>
        <dbReference type="Proteomes" id="UP000593635"/>
    </source>
</evidence>
<name>A0A7M1RPV2_9CAUD</name>
<sequence length="88" mass="10500">MVRCLSMMIILNNFVGGVSRMEFTIDCAETYHDVYHYDSILKKYWINREERKIMINSVNQLVRLQNELGEDLIFGKNNSILIYDDYIE</sequence>
<dbReference type="Proteomes" id="UP000593635">
    <property type="component" value="Segment"/>
</dbReference>